<sequence length="183" mass="21304">METEITINPSILFETTVPTSLLTLGNIHLGDTIQKINYSGIVLTGLEKPPENTTSTSWRDGKTFYTVNGIEFEFELKDRIASVFENGGWVGMDTGARYRIKEKIIVEFTIVNNLLEVYKKIPKNQIEKKFGKADKIIETWESYDGTLFHTDYIYFDRQIRIYYQDWDKEIYIINIGESQIDYS</sequence>
<evidence type="ECO:0008006" key="3">
    <source>
        <dbReference type="Google" id="ProtNLM"/>
    </source>
</evidence>
<keyword evidence="2" id="KW-1185">Reference proteome</keyword>
<organism evidence="1 2">
    <name type="scientific">Niastella soli</name>
    <dbReference type="NCBI Taxonomy" id="2821487"/>
    <lineage>
        <taxon>Bacteria</taxon>
        <taxon>Pseudomonadati</taxon>
        <taxon>Bacteroidota</taxon>
        <taxon>Chitinophagia</taxon>
        <taxon>Chitinophagales</taxon>
        <taxon>Chitinophagaceae</taxon>
        <taxon>Niastella</taxon>
    </lineage>
</organism>
<dbReference type="RefSeq" id="WP_209141446.1">
    <property type="nucleotide sequence ID" value="NZ_JAGHKO010000006.1"/>
</dbReference>
<protein>
    <recommendedName>
        <fullName evidence="3">DUF4178 domain-containing protein</fullName>
    </recommendedName>
</protein>
<dbReference type="Proteomes" id="UP000677244">
    <property type="component" value="Unassembled WGS sequence"/>
</dbReference>
<reference evidence="1 2" key="1">
    <citation type="submission" date="2021-03" db="EMBL/GenBank/DDBJ databases">
        <title>Assistant Professor.</title>
        <authorList>
            <person name="Huq M.A."/>
        </authorList>
    </citation>
    <scope>NUCLEOTIDE SEQUENCE [LARGE SCALE GENOMIC DNA]</scope>
    <source>
        <strain evidence="1 2">MAH-29</strain>
    </source>
</reference>
<comment type="caution">
    <text evidence="1">The sequence shown here is derived from an EMBL/GenBank/DDBJ whole genome shotgun (WGS) entry which is preliminary data.</text>
</comment>
<evidence type="ECO:0000313" key="1">
    <source>
        <dbReference type="EMBL" id="MBO9203393.1"/>
    </source>
</evidence>
<gene>
    <name evidence="1" type="ORF">J7I42_24120</name>
</gene>
<accession>A0ABS3YZN8</accession>
<proteinExistence type="predicted"/>
<evidence type="ECO:0000313" key="2">
    <source>
        <dbReference type="Proteomes" id="UP000677244"/>
    </source>
</evidence>
<name>A0ABS3YZN8_9BACT</name>
<dbReference type="EMBL" id="JAGHKO010000006">
    <property type="protein sequence ID" value="MBO9203393.1"/>
    <property type="molecule type" value="Genomic_DNA"/>
</dbReference>